<keyword evidence="3" id="KW-0812">Transmembrane</keyword>
<dbReference type="InterPro" id="IPR045851">
    <property type="entry name" value="AMP-bd_C_sf"/>
</dbReference>
<dbReference type="PANTHER" id="PTHR22754">
    <property type="entry name" value="DISCO-INTERACTING PROTEIN 2 DIP2 -RELATED"/>
    <property type="match status" value="1"/>
</dbReference>
<dbReference type="GO" id="GO:0006633">
    <property type="term" value="P:fatty acid biosynthetic process"/>
    <property type="evidence" value="ECO:0007669"/>
    <property type="project" value="TreeGrafter"/>
</dbReference>
<keyword evidence="3" id="KW-1133">Transmembrane helix</keyword>
<dbReference type="GO" id="GO:0016874">
    <property type="term" value="F:ligase activity"/>
    <property type="evidence" value="ECO:0007669"/>
    <property type="project" value="UniProtKB-KW"/>
</dbReference>
<dbReference type="PROSITE" id="PS00455">
    <property type="entry name" value="AMP_BINDING"/>
    <property type="match status" value="1"/>
</dbReference>
<dbReference type="EMBL" id="UINC01002314">
    <property type="protein sequence ID" value="SUZ95310.1"/>
    <property type="molecule type" value="Genomic_DNA"/>
</dbReference>
<dbReference type="InterPro" id="IPR020845">
    <property type="entry name" value="AMP-binding_CS"/>
</dbReference>
<protein>
    <recommendedName>
        <fullName evidence="4">Carrier domain-containing protein</fullName>
    </recommendedName>
</protein>
<dbReference type="GO" id="GO:0070566">
    <property type="term" value="F:adenylyltransferase activity"/>
    <property type="evidence" value="ECO:0007669"/>
    <property type="project" value="TreeGrafter"/>
</dbReference>
<dbReference type="InterPro" id="IPR002123">
    <property type="entry name" value="Plipid/glycerol_acylTrfase"/>
</dbReference>
<dbReference type="InterPro" id="IPR036736">
    <property type="entry name" value="ACP-like_sf"/>
</dbReference>
<dbReference type="InterPro" id="IPR040097">
    <property type="entry name" value="FAAL/FAAC"/>
</dbReference>
<dbReference type="SUPFAM" id="SSF47336">
    <property type="entry name" value="ACP-like"/>
    <property type="match status" value="1"/>
</dbReference>
<evidence type="ECO:0000256" key="1">
    <source>
        <dbReference type="ARBA" id="ARBA00006432"/>
    </source>
</evidence>
<evidence type="ECO:0000256" key="3">
    <source>
        <dbReference type="SAM" id="Phobius"/>
    </source>
</evidence>
<dbReference type="Gene3D" id="1.10.1200.10">
    <property type="entry name" value="ACP-like"/>
    <property type="match status" value="1"/>
</dbReference>
<dbReference type="PROSITE" id="PS50075">
    <property type="entry name" value="CARRIER"/>
    <property type="match status" value="1"/>
</dbReference>
<dbReference type="Pfam" id="PF00501">
    <property type="entry name" value="AMP-binding"/>
    <property type="match status" value="1"/>
</dbReference>
<proteinExistence type="inferred from homology"/>
<dbReference type="GO" id="GO:0005886">
    <property type="term" value="C:plasma membrane"/>
    <property type="evidence" value="ECO:0007669"/>
    <property type="project" value="TreeGrafter"/>
</dbReference>
<dbReference type="Pfam" id="PF01553">
    <property type="entry name" value="Acyltransferase"/>
    <property type="match status" value="1"/>
</dbReference>
<evidence type="ECO:0000313" key="5">
    <source>
        <dbReference type="EMBL" id="SUZ95310.1"/>
    </source>
</evidence>
<accession>A0A381RTV4</accession>
<sequence>MSAPTYPPRDPTALERTVLQLVGELVVELRPGSSAAGVNPGDSLERELGLGSLERVELLARIERKVGVRLADAAMAEADTPAALVQAVLAADPARHEARPSFVGPLGAAATAPETAQTLVEVLHWHANTQPDRPHIYLRQDDGHEQPITYGVLWRRAAAVASALRARGIGRRDTVTIMLRTESAFFPAFFGTLLAGAVPVPIYPPFRADRIAEYAERQVGILSNAGTRLMITFAEVERLAGLLRGRVPTLATVTTVEDLVQTDADDGPLPPNPAPWLTAEDPALIQYTSGSTGQPKGVLLTHANLLANIRAIVTGLDIQPTDVAVSWLPLYHDMGLIGAWLGTMYAGVPVAVLSPLAFLSRPARWLWSIHAHRATLAVAPNFAFDLCVNKVTSEEIVDLDLSSLRTVLNGSEAVLPGTITRFADRFAHVGFRPDAMRPVYGLAECSVGLAVTPRRHPVRVDRIDRTFQATGQATISSDSDALEFVACGVALPEHEIRIVDPTNGPVAERTEGHVQFRGPSMMAGYYRNAAATQAITTADGWIDTGDLGYQADGELFLTGRHKDVIIKGGRNIYPHEAEAVVAAVQGIRKGCIAAFGVADSGVGTERLVVVAETRETEQAARTRIQRDIQEQVAEALGVPPDTVVLAQPGAVLKTSSGKIRRGATRDAYVAGTLDRGRGSMARQWFEVESRALAGRIARSADLLLRLLYTTYILAITVVAVPPLWALVGMSRQTTTSRRWLRRFSKLVVTLSGCRLIITGHEHLQDLGPAMFVANHASYLDVVVILAALPENLRFAAKGRLVTYPVLGTVIPKAGYIAIEKTKHTT</sequence>
<keyword evidence="3" id="KW-0472">Membrane</keyword>
<dbReference type="FunFam" id="3.40.50.12780:FF:000013">
    <property type="entry name" value="Long-chain-fatty-acid--AMP ligase FadD32"/>
    <property type="match status" value="1"/>
</dbReference>
<dbReference type="GO" id="GO:0016746">
    <property type="term" value="F:acyltransferase activity"/>
    <property type="evidence" value="ECO:0007669"/>
    <property type="project" value="InterPro"/>
</dbReference>
<dbReference type="PANTHER" id="PTHR22754:SF32">
    <property type="entry name" value="DISCO-INTERACTING PROTEIN 2"/>
    <property type="match status" value="1"/>
</dbReference>
<keyword evidence="2" id="KW-0436">Ligase</keyword>
<gene>
    <name evidence="5" type="ORF">METZ01_LOCUS48164</name>
</gene>
<organism evidence="5">
    <name type="scientific">marine metagenome</name>
    <dbReference type="NCBI Taxonomy" id="408172"/>
    <lineage>
        <taxon>unclassified sequences</taxon>
        <taxon>metagenomes</taxon>
        <taxon>ecological metagenomes</taxon>
    </lineage>
</organism>
<dbReference type="Gene3D" id="3.30.300.30">
    <property type="match status" value="1"/>
</dbReference>
<dbReference type="SUPFAM" id="SSF69593">
    <property type="entry name" value="Glycerol-3-phosphate (1)-acyltransferase"/>
    <property type="match status" value="1"/>
</dbReference>
<dbReference type="CDD" id="cd05931">
    <property type="entry name" value="FAAL"/>
    <property type="match status" value="1"/>
</dbReference>
<reference evidence="5" key="1">
    <citation type="submission" date="2018-05" db="EMBL/GenBank/DDBJ databases">
        <authorList>
            <person name="Lanie J.A."/>
            <person name="Ng W.-L."/>
            <person name="Kazmierczak K.M."/>
            <person name="Andrzejewski T.M."/>
            <person name="Davidsen T.M."/>
            <person name="Wayne K.J."/>
            <person name="Tettelin H."/>
            <person name="Glass J.I."/>
            <person name="Rusch D."/>
            <person name="Podicherti R."/>
            <person name="Tsui H.-C.T."/>
            <person name="Winkler M.E."/>
        </authorList>
    </citation>
    <scope>NUCLEOTIDE SEQUENCE</scope>
</reference>
<feature type="transmembrane region" description="Helical" evidence="3">
    <location>
        <begin position="706"/>
        <end position="727"/>
    </location>
</feature>
<dbReference type="AlphaFoldDB" id="A0A381RTV4"/>
<dbReference type="Pfam" id="PF00550">
    <property type="entry name" value="PP-binding"/>
    <property type="match status" value="1"/>
</dbReference>
<dbReference type="SUPFAM" id="SSF56801">
    <property type="entry name" value="Acetyl-CoA synthetase-like"/>
    <property type="match status" value="1"/>
</dbReference>
<feature type="domain" description="Carrier" evidence="4">
    <location>
        <begin position="16"/>
        <end position="92"/>
    </location>
</feature>
<comment type="similarity">
    <text evidence="1">Belongs to the ATP-dependent AMP-binding enzyme family.</text>
</comment>
<dbReference type="InterPro" id="IPR000873">
    <property type="entry name" value="AMP-dep_synth/lig_dom"/>
</dbReference>
<name>A0A381RTV4_9ZZZZ</name>
<dbReference type="InterPro" id="IPR009081">
    <property type="entry name" value="PP-bd_ACP"/>
</dbReference>
<dbReference type="CDD" id="cd07989">
    <property type="entry name" value="LPLAT_AGPAT-like"/>
    <property type="match status" value="1"/>
</dbReference>
<feature type="non-terminal residue" evidence="5">
    <location>
        <position position="825"/>
    </location>
</feature>
<evidence type="ECO:0000256" key="2">
    <source>
        <dbReference type="ARBA" id="ARBA00022598"/>
    </source>
</evidence>
<dbReference type="Gene3D" id="3.40.50.12780">
    <property type="entry name" value="N-terminal domain of ligase-like"/>
    <property type="match status" value="1"/>
</dbReference>
<evidence type="ECO:0000259" key="4">
    <source>
        <dbReference type="PROSITE" id="PS50075"/>
    </source>
</evidence>
<dbReference type="InterPro" id="IPR042099">
    <property type="entry name" value="ANL_N_sf"/>
</dbReference>